<dbReference type="SUPFAM" id="SSF52540">
    <property type="entry name" value="P-loop containing nucleoside triphosphate hydrolases"/>
    <property type="match status" value="1"/>
</dbReference>
<organism evidence="1 2">
    <name type="scientific">Paracoccus liaowanqingii</name>
    <dbReference type="NCBI Taxonomy" id="2560053"/>
    <lineage>
        <taxon>Bacteria</taxon>
        <taxon>Pseudomonadati</taxon>
        <taxon>Pseudomonadota</taxon>
        <taxon>Alphaproteobacteria</taxon>
        <taxon>Rhodobacterales</taxon>
        <taxon>Paracoccaceae</taxon>
        <taxon>Paracoccus</taxon>
    </lineage>
</organism>
<accession>A0A4Y5SQI5</accession>
<dbReference type="Gene3D" id="3.40.50.300">
    <property type="entry name" value="P-loop containing nucleotide triphosphate hydrolases"/>
    <property type="match status" value="1"/>
</dbReference>
<gene>
    <name evidence="1" type="ORF">E4191_16385</name>
</gene>
<dbReference type="EMBL" id="CP040758">
    <property type="protein sequence ID" value="QDA35741.1"/>
    <property type="molecule type" value="Genomic_DNA"/>
</dbReference>
<dbReference type="Proteomes" id="UP000296374">
    <property type="component" value="Plasmid unnamed7"/>
</dbReference>
<dbReference type="RefSeq" id="WP_139615565.1">
    <property type="nucleotide sequence ID" value="NZ_CP040758.1"/>
</dbReference>
<keyword evidence="1" id="KW-0614">Plasmid</keyword>
<dbReference type="AlphaFoldDB" id="A0A4Y5SQI5"/>
<geneLocation type="plasmid" evidence="1 2">
    <name>unnamed7</name>
</geneLocation>
<dbReference type="KEGG" id="plia:E4191_16385"/>
<evidence type="ECO:0000313" key="2">
    <source>
        <dbReference type="Proteomes" id="UP000296374"/>
    </source>
</evidence>
<dbReference type="InterPro" id="IPR027417">
    <property type="entry name" value="P-loop_NTPase"/>
</dbReference>
<protein>
    <submittedName>
        <fullName evidence="1">Uncharacterized protein</fullName>
    </submittedName>
</protein>
<evidence type="ECO:0000313" key="1">
    <source>
        <dbReference type="EMBL" id="QDA35741.1"/>
    </source>
</evidence>
<reference evidence="2" key="1">
    <citation type="submission" date="2019-05" db="EMBL/GenBank/DDBJ databases">
        <title>Tamlana fucoidanivorans sp. nov., isolated from the surface of algae collected from Fujian province in China.</title>
        <authorList>
            <person name="Li J."/>
        </authorList>
    </citation>
    <scope>NUCLEOTIDE SEQUENCE [LARGE SCALE GENOMIC DNA]</scope>
    <source>
        <strain evidence="2">2251</strain>
        <plasmid evidence="2">unnamed7</plasmid>
    </source>
</reference>
<name>A0A4Y5SQI5_9RHOB</name>
<proteinExistence type="predicted"/>
<sequence length="500" mass="57344">MFTYIKVFGERNSGTIYLTGLIHENTNAIILQGDTRGRGGQLRMENEVFSAAYTSDNDYLQDMDHFRILNSDFGWKHAKPPIDTIEFSPYKKLTKFIFTTKHPAFWLQSIHKRPYNPKIGRIGTFSEFIRTPWPVSRRDNLDCEVLDNPIEIFNKKVKSYFEAINKFPENATFIKYEDVLADPEGATKKACEDVLGANKEQFKNILKSTKSNEENFNYYQKKYLSNDYLNDIADEDLQFISNKLDPEIMKLCGYEIAAKSSLYASHQMPKDSPSASTPSPSTILAASRRFEALGENCEMGFALRKAGNEDGQIFRWAIVPISSIILLIKQRPQEIYKKESLIPCDHDMVRDIDISISFHCAHKFERQADGSWKSLGTDEQDTNFYKRDAEKISYMYSKFLRKLSTKGTIFVYKSMNRPSDIEISDLSNAIETSSSGVAALAIVYQDESIPSRIDITYPNNRLSIVKMKELVDNKFSGTSDYLQWHEMFVSLDQHFGPSDS</sequence>